<comment type="caution">
    <text evidence="1">The sequence shown here is derived from an EMBL/GenBank/DDBJ whole genome shotgun (WGS) entry which is preliminary data.</text>
</comment>
<dbReference type="Proteomes" id="UP000070065">
    <property type="component" value="Unassembled WGS sequence"/>
</dbReference>
<evidence type="ECO:0000313" key="2">
    <source>
        <dbReference type="Proteomes" id="UP000070065"/>
    </source>
</evidence>
<proteinExistence type="predicted"/>
<name>A0A133S0F5_STRMT</name>
<accession>A0A133S0F5</accession>
<dbReference type="AlphaFoldDB" id="A0A133S0F5"/>
<organism evidence="1 2">
    <name type="scientific">Streptococcus mitis</name>
    <dbReference type="NCBI Taxonomy" id="28037"/>
    <lineage>
        <taxon>Bacteria</taxon>
        <taxon>Bacillati</taxon>
        <taxon>Bacillota</taxon>
        <taxon>Bacilli</taxon>
        <taxon>Lactobacillales</taxon>
        <taxon>Streptococcaceae</taxon>
        <taxon>Streptococcus</taxon>
        <taxon>Streptococcus mitis group</taxon>
    </lineage>
</organism>
<reference evidence="1 2" key="1">
    <citation type="submission" date="2016-01" db="EMBL/GenBank/DDBJ databases">
        <authorList>
            <person name="Oliw E.H."/>
        </authorList>
    </citation>
    <scope>NUCLEOTIDE SEQUENCE [LARGE SCALE GENOMIC DNA]</scope>
    <source>
        <strain evidence="1 2">CMW7705B</strain>
    </source>
</reference>
<sequence>MKKKCLFGQFSSIFSFIYSEMKKPNNLIEKFKSISNNVLENIVYY</sequence>
<dbReference type="EMBL" id="LRQR01000042">
    <property type="protein sequence ID" value="KXA61604.1"/>
    <property type="molecule type" value="Genomic_DNA"/>
</dbReference>
<dbReference type="PATRIC" id="fig|28037.231.peg.634"/>
<protein>
    <submittedName>
        <fullName evidence="1">Uncharacterized protein</fullName>
    </submittedName>
</protein>
<evidence type="ECO:0000313" key="1">
    <source>
        <dbReference type="EMBL" id="KXA61604.1"/>
    </source>
</evidence>
<gene>
    <name evidence="1" type="ORF">HMPREF3228_00638</name>
</gene>